<evidence type="ECO:0000313" key="3">
    <source>
        <dbReference type="Proteomes" id="UP000799118"/>
    </source>
</evidence>
<dbReference type="EMBL" id="ML769906">
    <property type="protein sequence ID" value="KAE9386171.1"/>
    <property type="molecule type" value="Genomic_DNA"/>
</dbReference>
<evidence type="ECO:0000256" key="1">
    <source>
        <dbReference type="SAM" id="Phobius"/>
    </source>
</evidence>
<keyword evidence="1" id="KW-0812">Transmembrane</keyword>
<dbReference type="Proteomes" id="UP000799118">
    <property type="component" value="Unassembled WGS sequence"/>
</dbReference>
<organism evidence="2 3">
    <name type="scientific">Gymnopus androsaceus JB14</name>
    <dbReference type="NCBI Taxonomy" id="1447944"/>
    <lineage>
        <taxon>Eukaryota</taxon>
        <taxon>Fungi</taxon>
        <taxon>Dikarya</taxon>
        <taxon>Basidiomycota</taxon>
        <taxon>Agaricomycotina</taxon>
        <taxon>Agaricomycetes</taxon>
        <taxon>Agaricomycetidae</taxon>
        <taxon>Agaricales</taxon>
        <taxon>Marasmiineae</taxon>
        <taxon>Omphalotaceae</taxon>
        <taxon>Gymnopus</taxon>
    </lineage>
</organism>
<gene>
    <name evidence="2" type="ORF">BT96DRAFT_949321</name>
</gene>
<reference evidence="2" key="1">
    <citation type="journal article" date="2019" name="Environ. Microbiol.">
        <title>Fungal ecological strategies reflected in gene transcription - a case study of two litter decomposers.</title>
        <authorList>
            <person name="Barbi F."/>
            <person name="Kohler A."/>
            <person name="Barry K."/>
            <person name="Baskaran P."/>
            <person name="Daum C."/>
            <person name="Fauchery L."/>
            <person name="Ihrmark K."/>
            <person name="Kuo A."/>
            <person name="LaButti K."/>
            <person name="Lipzen A."/>
            <person name="Morin E."/>
            <person name="Grigoriev I.V."/>
            <person name="Henrissat B."/>
            <person name="Lindahl B."/>
            <person name="Martin F."/>
        </authorList>
    </citation>
    <scope>NUCLEOTIDE SEQUENCE</scope>
    <source>
        <strain evidence="2">JB14</strain>
    </source>
</reference>
<sequence>MDASRKAGWRGDVALVTDNMEVKLSIKFLGREVGGKFNVHAQTLLALSIFSQALVITGRSLQLRDIPTEDSETQTLPTEIRIFSTEDLTSFLAVTAIAIEYATALCAQLEWDSSWTDHLRFSVPIYSELIYIFTSLSYTSAFLLSLERHDSFHQLWTHLHWVICDFASILLDPLRTMHRQICCSGHRAALHDIGDFDLVFSDLMVNVSATLRLCTFFFDKCKDRFLQFYWEELIGLMIIWTLWLGGAIGLSALNSTGYLSFCRIGTCQIQIAILVFAWIGCIVLMKMVVICLKGMVQSVHGWHKIFEERLPTREGRVMLPASPTMEGPVMLPPSPTV</sequence>
<name>A0A6A4GKJ6_9AGAR</name>
<keyword evidence="1" id="KW-0472">Membrane</keyword>
<accession>A0A6A4GKJ6</accession>
<feature type="transmembrane region" description="Helical" evidence="1">
    <location>
        <begin position="129"/>
        <end position="146"/>
    </location>
</feature>
<feature type="transmembrane region" description="Helical" evidence="1">
    <location>
        <begin position="233"/>
        <end position="251"/>
    </location>
</feature>
<keyword evidence="3" id="KW-1185">Reference proteome</keyword>
<dbReference type="AlphaFoldDB" id="A0A6A4GKJ6"/>
<feature type="transmembrane region" description="Helical" evidence="1">
    <location>
        <begin position="271"/>
        <end position="292"/>
    </location>
</feature>
<proteinExistence type="predicted"/>
<protein>
    <submittedName>
        <fullName evidence="2">Uncharacterized protein</fullName>
    </submittedName>
</protein>
<keyword evidence="1" id="KW-1133">Transmembrane helix</keyword>
<evidence type="ECO:0000313" key="2">
    <source>
        <dbReference type="EMBL" id="KAE9386171.1"/>
    </source>
</evidence>